<keyword evidence="4 12" id="KW-0812">Transmembrane</keyword>
<feature type="transmembrane region" description="Helical" evidence="12">
    <location>
        <begin position="301"/>
        <end position="324"/>
    </location>
</feature>
<dbReference type="InterPro" id="IPR006603">
    <property type="entry name" value="PQ-loop_rpt"/>
</dbReference>
<dbReference type="AlphaFoldDB" id="A0A9N9WYX0"/>
<keyword evidence="7 12" id="KW-1133">Transmembrane helix</keyword>
<comment type="catalytic activity">
    <reaction evidence="10">
        <text>L-cystine(out) + H(+)(out) = L-cystine(in) + H(+)(in)</text>
        <dbReference type="Rhea" id="RHEA:66172"/>
        <dbReference type="ChEBI" id="CHEBI:15378"/>
        <dbReference type="ChEBI" id="CHEBI:35491"/>
    </reaction>
    <physiologicalReaction direction="left-to-right" evidence="10">
        <dbReference type="Rhea" id="RHEA:66173"/>
    </physiologicalReaction>
</comment>
<evidence type="ECO:0000256" key="8">
    <source>
        <dbReference type="ARBA" id="ARBA00023136"/>
    </source>
</evidence>
<feature type="transmembrane region" description="Helical" evidence="12">
    <location>
        <begin position="169"/>
        <end position="192"/>
    </location>
</feature>
<gene>
    <name evidence="14" type="ORF">CHIRRI_LOCUS14470</name>
</gene>
<dbReference type="GO" id="GO:0005765">
    <property type="term" value="C:lysosomal membrane"/>
    <property type="evidence" value="ECO:0007669"/>
    <property type="project" value="UniProtKB-SubCell"/>
</dbReference>
<feature type="chain" id="PRO_5040415182" description="Cystinosin homolog" evidence="13">
    <location>
        <begin position="24"/>
        <end position="390"/>
    </location>
</feature>
<evidence type="ECO:0000256" key="12">
    <source>
        <dbReference type="SAM" id="Phobius"/>
    </source>
</evidence>
<evidence type="ECO:0000256" key="9">
    <source>
        <dbReference type="ARBA" id="ARBA00023228"/>
    </source>
</evidence>
<feature type="transmembrane region" description="Helical" evidence="12">
    <location>
        <begin position="244"/>
        <end position="265"/>
    </location>
</feature>
<feature type="transmembrane region" description="Helical" evidence="12">
    <location>
        <begin position="129"/>
        <end position="149"/>
    </location>
</feature>
<dbReference type="PANTHER" id="PTHR13131">
    <property type="entry name" value="CYSTINOSIN"/>
    <property type="match status" value="1"/>
</dbReference>
<evidence type="ECO:0000256" key="6">
    <source>
        <dbReference type="ARBA" id="ARBA00022847"/>
    </source>
</evidence>
<evidence type="ECO:0000256" key="4">
    <source>
        <dbReference type="ARBA" id="ARBA00022692"/>
    </source>
</evidence>
<dbReference type="SMART" id="SM00679">
    <property type="entry name" value="CTNS"/>
    <property type="match status" value="2"/>
</dbReference>
<keyword evidence="3" id="KW-0813">Transport</keyword>
<evidence type="ECO:0000256" key="1">
    <source>
        <dbReference type="ARBA" id="ARBA00004155"/>
    </source>
</evidence>
<dbReference type="NCBIfam" id="TIGR00951">
    <property type="entry name" value="2A43"/>
    <property type="match status" value="1"/>
</dbReference>
<keyword evidence="15" id="KW-1185">Reference proteome</keyword>
<evidence type="ECO:0000256" key="3">
    <source>
        <dbReference type="ARBA" id="ARBA00022448"/>
    </source>
</evidence>
<dbReference type="GO" id="GO:0015293">
    <property type="term" value="F:symporter activity"/>
    <property type="evidence" value="ECO:0007669"/>
    <property type="project" value="UniProtKB-KW"/>
</dbReference>
<protein>
    <recommendedName>
        <fullName evidence="11">Cystinosin homolog</fullName>
    </recommendedName>
</protein>
<feature type="transmembrane region" description="Helical" evidence="12">
    <location>
        <begin position="212"/>
        <end position="232"/>
    </location>
</feature>
<comment type="subcellular location">
    <subcellularLocation>
        <location evidence="1">Lysosome membrane</location>
        <topology evidence="1">Multi-pass membrane protein</topology>
    </subcellularLocation>
</comment>
<feature type="signal peptide" evidence="13">
    <location>
        <begin position="1"/>
        <end position="23"/>
    </location>
</feature>
<evidence type="ECO:0000256" key="13">
    <source>
        <dbReference type="SAM" id="SignalP"/>
    </source>
</evidence>
<evidence type="ECO:0000256" key="11">
    <source>
        <dbReference type="ARBA" id="ARBA00074957"/>
    </source>
</evidence>
<dbReference type="PANTHER" id="PTHR13131:SF5">
    <property type="entry name" value="CYSTINOSIN"/>
    <property type="match status" value="1"/>
</dbReference>
<proteinExistence type="inferred from homology"/>
<dbReference type="Pfam" id="PF04193">
    <property type="entry name" value="PQ-loop"/>
    <property type="match status" value="2"/>
</dbReference>
<evidence type="ECO:0000256" key="10">
    <source>
        <dbReference type="ARBA" id="ARBA00048473"/>
    </source>
</evidence>
<dbReference type="OrthoDB" id="75720at2759"/>
<dbReference type="GO" id="GO:0015184">
    <property type="term" value="F:L-cystine transmembrane transporter activity"/>
    <property type="evidence" value="ECO:0007669"/>
    <property type="project" value="TreeGrafter"/>
</dbReference>
<keyword evidence="6" id="KW-0769">Symport</keyword>
<reference evidence="14" key="2">
    <citation type="submission" date="2022-10" db="EMBL/GenBank/DDBJ databases">
        <authorList>
            <consortium name="ENA_rothamsted_submissions"/>
            <consortium name="culmorum"/>
            <person name="King R."/>
        </authorList>
    </citation>
    <scope>NUCLEOTIDE SEQUENCE</scope>
</reference>
<evidence type="ECO:0000256" key="7">
    <source>
        <dbReference type="ARBA" id="ARBA00022989"/>
    </source>
</evidence>
<evidence type="ECO:0000313" key="15">
    <source>
        <dbReference type="Proteomes" id="UP001153620"/>
    </source>
</evidence>
<dbReference type="InterPro" id="IPR005282">
    <property type="entry name" value="LC_transporter"/>
</dbReference>
<dbReference type="FunFam" id="1.20.1280.290:FF:000016">
    <property type="entry name" value="Cystinosin homolog"/>
    <property type="match status" value="1"/>
</dbReference>
<dbReference type="Gene3D" id="1.20.1280.290">
    <property type="match status" value="2"/>
</dbReference>
<name>A0A9N9WYX0_9DIPT</name>
<keyword evidence="9" id="KW-0458">Lysosome</keyword>
<dbReference type="FunFam" id="1.20.1280.290:FF:000018">
    <property type="entry name" value="Cystinosin homolog"/>
    <property type="match status" value="1"/>
</dbReference>
<organism evidence="14 15">
    <name type="scientific">Chironomus riparius</name>
    <dbReference type="NCBI Taxonomy" id="315576"/>
    <lineage>
        <taxon>Eukaryota</taxon>
        <taxon>Metazoa</taxon>
        <taxon>Ecdysozoa</taxon>
        <taxon>Arthropoda</taxon>
        <taxon>Hexapoda</taxon>
        <taxon>Insecta</taxon>
        <taxon>Pterygota</taxon>
        <taxon>Neoptera</taxon>
        <taxon>Endopterygota</taxon>
        <taxon>Diptera</taxon>
        <taxon>Nematocera</taxon>
        <taxon>Chironomoidea</taxon>
        <taxon>Chironomidae</taxon>
        <taxon>Chironominae</taxon>
        <taxon>Chironomus</taxon>
    </lineage>
</organism>
<keyword evidence="5" id="KW-0677">Repeat</keyword>
<evidence type="ECO:0000256" key="5">
    <source>
        <dbReference type="ARBA" id="ARBA00022737"/>
    </source>
</evidence>
<comment type="similarity">
    <text evidence="2">Belongs to the cystinosin family.</text>
</comment>
<feature type="transmembrane region" description="Helical" evidence="12">
    <location>
        <begin position="271"/>
        <end position="289"/>
    </location>
</feature>
<evidence type="ECO:0000313" key="14">
    <source>
        <dbReference type="EMBL" id="CAG9811663.1"/>
    </source>
</evidence>
<evidence type="ECO:0000256" key="2">
    <source>
        <dbReference type="ARBA" id="ARBA00006855"/>
    </source>
</evidence>
<keyword evidence="13" id="KW-0732">Signal</keyword>
<keyword evidence="8 12" id="KW-0472">Membrane</keyword>
<accession>A0A9N9WYX0</accession>
<dbReference type="EMBL" id="OU895880">
    <property type="protein sequence ID" value="CAG9811663.1"/>
    <property type="molecule type" value="Genomic_DNA"/>
</dbReference>
<reference evidence="14" key="1">
    <citation type="submission" date="2022-01" db="EMBL/GenBank/DDBJ databases">
        <authorList>
            <person name="King R."/>
        </authorList>
    </citation>
    <scope>NUCLEOTIDE SEQUENCE</scope>
</reference>
<feature type="transmembrane region" description="Helical" evidence="12">
    <location>
        <begin position="344"/>
        <end position="363"/>
    </location>
</feature>
<sequence length="390" mass="44802">MNERIKTFCVIFVAFLSLKNAESQSLPEFDISWTSKTVIVGESHEIFMQLVSSVPRTFNVSFLEDQEDLIDWSPKIISIPQNSPNSNFTVKIDAKKAGKVEITGTSTPKDLISDFNLFFKITIGNSRGLIIASVIVGWVYFVAWSISFYPQVWINYRRKSVVGLSFDFLALNVVGHTSYAIFNCSLFFLKYFQDEYFLRFPHGQNPVELNDVFFSIHASFLTAFTIFQCFIYERGVQRVSYIAWSLIGIFFVAIIVVIIICSIGTLHWLDFLYTLSYIKLAVTLTKYIPQAVLNYRRKSTVGWSIENIILDLTGGVLSMMQMFFNSYNYDDWQSNFGNPTKLGLALFSIFFDLIFIVQHYCLYKGARHSEDNKAESTEVTIEAEPKNEKF</sequence>
<dbReference type="Proteomes" id="UP001153620">
    <property type="component" value="Chromosome 4"/>
</dbReference>